<dbReference type="Gene3D" id="3.50.50.60">
    <property type="entry name" value="FAD/NAD(P)-binding domain"/>
    <property type="match status" value="1"/>
</dbReference>
<comment type="caution">
    <text evidence="7">The sequence shown here is derived from an EMBL/GenBank/DDBJ whole genome shotgun (WGS) entry which is preliminary data.</text>
</comment>
<dbReference type="Pfam" id="PF01494">
    <property type="entry name" value="FAD_binding_3"/>
    <property type="match status" value="2"/>
</dbReference>
<name>A0ABY6TX72_BIOOC</name>
<dbReference type="InterPro" id="IPR002938">
    <property type="entry name" value="FAD-bd"/>
</dbReference>
<evidence type="ECO:0000256" key="5">
    <source>
        <dbReference type="ARBA" id="ARBA00023033"/>
    </source>
</evidence>
<evidence type="ECO:0000313" key="8">
    <source>
        <dbReference type="Proteomes" id="UP000766486"/>
    </source>
</evidence>
<protein>
    <recommendedName>
        <fullName evidence="6">FAD-binding domain-containing protein</fullName>
    </recommendedName>
</protein>
<evidence type="ECO:0000256" key="3">
    <source>
        <dbReference type="ARBA" id="ARBA00022827"/>
    </source>
</evidence>
<evidence type="ECO:0000259" key="6">
    <source>
        <dbReference type="Pfam" id="PF01494"/>
    </source>
</evidence>
<dbReference type="PANTHER" id="PTHR47178">
    <property type="entry name" value="MONOOXYGENASE, FAD-BINDING"/>
    <property type="match status" value="1"/>
</dbReference>
<accession>A0ABY6TX72</accession>
<keyword evidence="5" id="KW-0503">Monooxygenase</keyword>
<feature type="domain" description="FAD-binding" evidence="6">
    <location>
        <begin position="6"/>
        <end position="44"/>
    </location>
</feature>
<dbReference type="PANTHER" id="PTHR47178:SF1">
    <property type="entry name" value="FAD-BINDING DOMAIN-CONTAINING PROTEIN-RELATED"/>
    <property type="match status" value="1"/>
</dbReference>
<proteinExistence type="predicted"/>
<dbReference type="PRINTS" id="PR00420">
    <property type="entry name" value="RNGMNOXGNASE"/>
</dbReference>
<keyword evidence="8" id="KW-1185">Reference proteome</keyword>
<reference evidence="7 8" key="1">
    <citation type="submission" date="2019-06" db="EMBL/GenBank/DDBJ databases">
        <authorList>
            <person name="Broberg M."/>
        </authorList>
    </citation>
    <scope>NUCLEOTIDE SEQUENCE [LARGE SCALE GENOMIC DNA]</scope>
</reference>
<feature type="domain" description="FAD-binding" evidence="6">
    <location>
        <begin position="126"/>
        <end position="373"/>
    </location>
</feature>
<evidence type="ECO:0000256" key="4">
    <source>
        <dbReference type="ARBA" id="ARBA00023002"/>
    </source>
</evidence>
<evidence type="ECO:0000256" key="1">
    <source>
        <dbReference type="ARBA" id="ARBA00001974"/>
    </source>
</evidence>
<evidence type="ECO:0000256" key="2">
    <source>
        <dbReference type="ARBA" id="ARBA00022630"/>
    </source>
</evidence>
<evidence type="ECO:0000313" key="7">
    <source>
        <dbReference type="EMBL" id="VUC22934.1"/>
    </source>
</evidence>
<organism evidence="7 8">
    <name type="scientific">Bionectria ochroleuca</name>
    <name type="common">Gliocladium roseum</name>
    <dbReference type="NCBI Taxonomy" id="29856"/>
    <lineage>
        <taxon>Eukaryota</taxon>
        <taxon>Fungi</taxon>
        <taxon>Dikarya</taxon>
        <taxon>Ascomycota</taxon>
        <taxon>Pezizomycotina</taxon>
        <taxon>Sordariomycetes</taxon>
        <taxon>Hypocreomycetidae</taxon>
        <taxon>Hypocreales</taxon>
        <taxon>Bionectriaceae</taxon>
        <taxon>Clonostachys</taxon>
    </lineage>
</organism>
<gene>
    <name evidence="7" type="ORF">CLO192961_LOCUS98192</name>
</gene>
<sequence length="400" mass="44529">MAQNYADILIVGAGVVGLTLAQSLEQHGISYQIFERDESITSRGNGWGITIHWSRFDLQKCIPKGMYDQLPSISVDPDMKKKDPGHYKFLNLATLERKFAAPVDPERMRIRREGFRQLLATPNLNILWGTKIEEVVPQKENVSLTLPDQSTWTGKLLIGADGSSSAVRSFLCPGNSDNIPLPVRFIGCVIKMTPEACKSITDVTDPLTFQGCHPESGVYMFWCLVSTPETNGSEKSTEPYFQVQVCVSWKPVEGEGEVPATQSGKIQKLRELCDTMAKPLRDMIYDMKEDNDPIAIKLQDWPCLDWDNFRGRVTLAGDSAHAMTMYRGEAANFGITDAADISEAIVAFMKEGASQADAIGSYETKLRERSQAGVLRSRQACMDAHDFESLTEKSPLLFNR</sequence>
<keyword evidence="2" id="KW-0285">Flavoprotein</keyword>
<comment type="cofactor">
    <cofactor evidence="1">
        <name>FAD</name>
        <dbReference type="ChEBI" id="CHEBI:57692"/>
    </cofactor>
</comment>
<dbReference type="Proteomes" id="UP000766486">
    <property type="component" value="Unassembled WGS sequence"/>
</dbReference>
<keyword evidence="3" id="KW-0274">FAD</keyword>
<dbReference type="InterPro" id="IPR036188">
    <property type="entry name" value="FAD/NAD-bd_sf"/>
</dbReference>
<dbReference type="SUPFAM" id="SSF51905">
    <property type="entry name" value="FAD/NAD(P)-binding domain"/>
    <property type="match status" value="1"/>
</dbReference>
<dbReference type="EMBL" id="CABFNS010000698">
    <property type="protein sequence ID" value="VUC22934.1"/>
    <property type="molecule type" value="Genomic_DNA"/>
</dbReference>
<keyword evidence="4" id="KW-0560">Oxidoreductase</keyword>